<protein>
    <submittedName>
        <fullName evidence="2">GNAT family N-acetyltransferase</fullName>
        <ecNumber evidence="2">2.3.1.-</ecNumber>
    </submittedName>
</protein>
<sequence length="162" mass="18660">MVKIALYHEKYFTDLSSYELDEVQAQFTDLPRRILKDPLILNKENRFQYCILYDEKPAGFFSLDLSEDRFMYTDNPKSILLRALSVMPQFQGKGVAKETMLLLPSFVKLHFTEVNEIVFGVNLDNEVAYNLYLRSGYIDAGKVHEGIKGPQHVMSKDIVNVG</sequence>
<dbReference type="Gene3D" id="3.40.630.30">
    <property type="match status" value="1"/>
</dbReference>
<keyword evidence="2" id="KW-0012">Acyltransferase</keyword>
<comment type="caution">
    <text evidence="2">The sequence shown here is derived from an EMBL/GenBank/DDBJ whole genome shotgun (WGS) entry which is preliminary data.</text>
</comment>
<dbReference type="Pfam" id="PF00583">
    <property type="entry name" value="Acetyltransf_1"/>
    <property type="match status" value="1"/>
</dbReference>
<name>A0ABW5L4J1_9SPHI</name>
<evidence type="ECO:0000259" key="1">
    <source>
        <dbReference type="PROSITE" id="PS51186"/>
    </source>
</evidence>
<dbReference type="PROSITE" id="PS51186">
    <property type="entry name" value="GNAT"/>
    <property type="match status" value="1"/>
</dbReference>
<evidence type="ECO:0000313" key="2">
    <source>
        <dbReference type="EMBL" id="MFD2555483.1"/>
    </source>
</evidence>
<gene>
    <name evidence="2" type="ORF">ACFSQW_13840</name>
</gene>
<dbReference type="EMBL" id="JBHULD010000014">
    <property type="protein sequence ID" value="MFD2555483.1"/>
    <property type="molecule type" value="Genomic_DNA"/>
</dbReference>
<dbReference type="EC" id="2.3.1.-" evidence="2"/>
<keyword evidence="3" id="KW-1185">Reference proteome</keyword>
<feature type="domain" description="N-acetyltransferase" evidence="1">
    <location>
        <begin position="2"/>
        <end position="159"/>
    </location>
</feature>
<dbReference type="RefSeq" id="WP_210353807.1">
    <property type="nucleotide sequence ID" value="NZ_JAEQMU010000001.1"/>
</dbReference>
<dbReference type="InterPro" id="IPR000182">
    <property type="entry name" value="GNAT_dom"/>
</dbReference>
<proteinExistence type="predicted"/>
<reference evidence="3" key="1">
    <citation type="journal article" date="2019" name="Int. J. Syst. Evol. Microbiol.">
        <title>The Global Catalogue of Microorganisms (GCM) 10K type strain sequencing project: providing services to taxonomists for standard genome sequencing and annotation.</title>
        <authorList>
            <consortium name="The Broad Institute Genomics Platform"/>
            <consortium name="The Broad Institute Genome Sequencing Center for Infectious Disease"/>
            <person name="Wu L."/>
            <person name="Ma J."/>
        </authorList>
    </citation>
    <scope>NUCLEOTIDE SEQUENCE [LARGE SCALE GENOMIC DNA]</scope>
    <source>
        <strain evidence="3">KCTC 52298</strain>
    </source>
</reference>
<dbReference type="Proteomes" id="UP001597440">
    <property type="component" value="Unassembled WGS sequence"/>
</dbReference>
<dbReference type="GO" id="GO:0016746">
    <property type="term" value="F:acyltransferase activity"/>
    <property type="evidence" value="ECO:0007669"/>
    <property type="project" value="UniProtKB-KW"/>
</dbReference>
<dbReference type="InterPro" id="IPR016181">
    <property type="entry name" value="Acyl_CoA_acyltransferase"/>
</dbReference>
<keyword evidence="2" id="KW-0808">Transferase</keyword>
<accession>A0ABW5L4J1</accession>
<dbReference type="SUPFAM" id="SSF55729">
    <property type="entry name" value="Acyl-CoA N-acyltransferases (Nat)"/>
    <property type="match status" value="1"/>
</dbReference>
<evidence type="ECO:0000313" key="3">
    <source>
        <dbReference type="Proteomes" id="UP001597440"/>
    </source>
</evidence>
<organism evidence="2 3">
    <name type="scientific">Sphingobacterium tabacisoli</name>
    <dbReference type="NCBI Taxonomy" id="2044855"/>
    <lineage>
        <taxon>Bacteria</taxon>
        <taxon>Pseudomonadati</taxon>
        <taxon>Bacteroidota</taxon>
        <taxon>Sphingobacteriia</taxon>
        <taxon>Sphingobacteriales</taxon>
        <taxon>Sphingobacteriaceae</taxon>
        <taxon>Sphingobacterium</taxon>
    </lineage>
</organism>
<dbReference type="CDD" id="cd04301">
    <property type="entry name" value="NAT_SF"/>
    <property type="match status" value="1"/>
</dbReference>